<keyword evidence="1" id="KW-0732">Signal</keyword>
<evidence type="ECO:0000256" key="1">
    <source>
        <dbReference type="SAM" id="SignalP"/>
    </source>
</evidence>
<dbReference type="Proteomes" id="UP000000925">
    <property type="component" value="Chromosome"/>
</dbReference>
<dbReference type="OrthoDB" id="194616at2"/>
<name>D5EL31_CORAD</name>
<sequence>MMRLLPVYLSSAASLILCHSAIASPGAKVSTDFVASGGFTDGGAISFKDGIFNAQGPWTAIDTAGAGFATSSNGAFERFTTSTFDVAAGETMQVVAEFRTTGAYNGTGGTGLTNNQFFSFGVDNDQSGGSAAVELGTVLRYSGASNFVMRSDAGATATGTDFDVTAAVADYGLDAAVSNMLRVTASITKTTTLNQFTVDLMLEDLSGLGATIATSTATYEHADLYAASTLNGVFRIAGVQSTIGWLSTDVDNVSITVVPEPNSYAMLAGIFALTVMCVRRRTHESGTSLS</sequence>
<reference evidence="2 3" key="1">
    <citation type="journal article" date="2010" name="Stand. Genomic Sci.">
        <title>Complete genome sequence of Coraliomargarita akajimensis type strain (04OKA010-24).</title>
        <authorList>
            <person name="Mavromatis K."/>
            <person name="Abt B."/>
            <person name="Brambilla E."/>
            <person name="Lapidus A."/>
            <person name="Copeland A."/>
            <person name="Deshpande S."/>
            <person name="Nolan M."/>
            <person name="Lucas S."/>
            <person name="Tice H."/>
            <person name="Cheng J.F."/>
            <person name="Han C."/>
            <person name="Detter J.C."/>
            <person name="Woyke T."/>
            <person name="Goodwin L."/>
            <person name="Pitluck S."/>
            <person name="Held B."/>
            <person name="Brettin T."/>
            <person name="Tapia R."/>
            <person name="Ivanova N."/>
            <person name="Mikhailova N."/>
            <person name="Pati A."/>
            <person name="Liolios K."/>
            <person name="Chen A."/>
            <person name="Palaniappan K."/>
            <person name="Land M."/>
            <person name="Hauser L."/>
            <person name="Chang Y.J."/>
            <person name="Jeffries C.D."/>
            <person name="Rohde M."/>
            <person name="Goker M."/>
            <person name="Bristow J."/>
            <person name="Eisen J.A."/>
            <person name="Markowitz V."/>
            <person name="Hugenholtz P."/>
            <person name="Klenk H.P."/>
            <person name="Kyrpides N.C."/>
        </authorList>
    </citation>
    <scope>NUCLEOTIDE SEQUENCE [LARGE SCALE GENOMIC DNA]</scope>
    <source>
        <strain evidence="3">DSM 45221 / IAM 15411 / JCM 23193 / KCTC 12865</strain>
    </source>
</reference>
<evidence type="ECO:0008006" key="4">
    <source>
        <dbReference type="Google" id="ProtNLM"/>
    </source>
</evidence>
<gene>
    <name evidence="2" type="ordered locus">Caka_0104</name>
</gene>
<organism evidence="2 3">
    <name type="scientific">Coraliomargarita akajimensis (strain DSM 45221 / IAM 15411 / JCM 23193 / KCTC 12865 / 04OKA010-24)</name>
    <dbReference type="NCBI Taxonomy" id="583355"/>
    <lineage>
        <taxon>Bacteria</taxon>
        <taxon>Pseudomonadati</taxon>
        <taxon>Verrucomicrobiota</taxon>
        <taxon>Opitutia</taxon>
        <taxon>Puniceicoccales</taxon>
        <taxon>Coraliomargaritaceae</taxon>
        <taxon>Coraliomargarita</taxon>
    </lineage>
</organism>
<evidence type="ECO:0000313" key="2">
    <source>
        <dbReference type="EMBL" id="ADE53133.1"/>
    </source>
</evidence>
<feature type="signal peptide" evidence="1">
    <location>
        <begin position="1"/>
        <end position="23"/>
    </location>
</feature>
<protein>
    <recommendedName>
        <fullName evidence="4">PEP-CTERM protein-sorting domain-containing protein</fullName>
    </recommendedName>
</protein>
<evidence type="ECO:0000313" key="3">
    <source>
        <dbReference type="Proteomes" id="UP000000925"/>
    </source>
</evidence>
<dbReference type="AlphaFoldDB" id="D5EL31"/>
<dbReference type="RefSeq" id="WP_013041859.1">
    <property type="nucleotide sequence ID" value="NC_014008.1"/>
</dbReference>
<dbReference type="KEGG" id="caa:Caka_0104"/>
<dbReference type="EMBL" id="CP001998">
    <property type="protein sequence ID" value="ADE53133.1"/>
    <property type="molecule type" value="Genomic_DNA"/>
</dbReference>
<proteinExistence type="predicted"/>
<dbReference type="HOGENOM" id="CLU_958822_0_0_0"/>
<feature type="chain" id="PRO_5003071252" description="PEP-CTERM protein-sorting domain-containing protein" evidence="1">
    <location>
        <begin position="24"/>
        <end position="290"/>
    </location>
</feature>
<keyword evidence="3" id="KW-1185">Reference proteome</keyword>
<accession>D5EL31</accession>